<dbReference type="Pfam" id="PF14559">
    <property type="entry name" value="TPR_19"/>
    <property type="match status" value="2"/>
</dbReference>
<dbReference type="RefSeq" id="WP_100144760.1">
    <property type="nucleotide sequence ID" value="NZ_BMKO01000006.1"/>
</dbReference>
<dbReference type="PANTHER" id="PTHR44749:SF1">
    <property type="entry name" value="TETRATRICOPEPTIDE-LIKE HELICAL DOMAIN-CONTAINING PROTEIN"/>
    <property type="match status" value="1"/>
</dbReference>
<evidence type="ECO:0000256" key="1">
    <source>
        <dbReference type="PROSITE-ProRule" id="PRU00339"/>
    </source>
</evidence>
<feature type="repeat" description="TPR" evidence="1">
    <location>
        <begin position="341"/>
        <end position="374"/>
    </location>
</feature>
<dbReference type="EMBL" id="BMKO01000006">
    <property type="protein sequence ID" value="GGE84249.1"/>
    <property type="molecule type" value="Genomic_DNA"/>
</dbReference>
<dbReference type="InterPro" id="IPR011990">
    <property type="entry name" value="TPR-like_helical_dom_sf"/>
</dbReference>
<dbReference type="PROSITE" id="PS50005">
    <property type="entry name" value="TPR"/>
    <property type="match status" value="4"/>
</dbReference>
<reference evidence="3" key="1">
    <citation type="journal article" date="2019" name="Int. J. Syst. Evol. Microbiol.">
        <title>The Global Catalogue of Microorganisms (GCM) 10K type strain sequencing project: providing services to taxonomists for standard genome sequencing and annotation.</title>
        <authorList>
            <consortium name="The Broad Institute Genomics Platform"/>
            <consortium name="The Broad Institute Genome Sequencing Center for Infectious Disease"/>
            <person name="Wu L."/>
            <person name="Ma J."/>
        </authorList>
    </citation>
    <scope>NUCLEOTIDE SEQUENCE [LARGE SCALE GENOMIC DNA]</scope>
    <source>
        <strain evidence="3">CGMCC 1.16033</strain>
    </source>
</reference>
<evidence type="ECO:0000313" key="3">
    <source>
        <dbReference type="Proteomes" id="UP000606498"/>
    </source>
</evidence>
<dbReference type="InterPro" id="IPR044650">
    <property type="entry name" value="SRFR1-like"/>
</dbReference>
<dbReference type="SUPFAM" id="SSF48452">
    <property type="entry name" value="TPR-like"/>
    <property type="match status" value="2"/>
</dbReference>
<dbReference type="Gene3D" id="1.25.40.10">
    <property type="entry name" value="Tetratricopeptide repeat domain"/>
    <property type="match status" value="3"/>
</dbReference>
<dbReference type="PANTHER" id="PTHR44749">
    <property type="entry name" value="SUPPRESSOR OF RPS4-RLD 1"/>
    <property type="match status" value="1"/>
</dbReference>
<organism evidence="2 3">
    <name type="scientific">Shewanella carassii</name>
    <dbReference type="NCBI Taxonomy" id="1987584"/>
    <lineage>
        <taxon>Bacteria</taxon>
        <taxon>Pseudomonadati</taxon>
        <taxon>Pseudomonadota</taxon>
        <taxon>Gammaproteobacteria</taxon>
        <taxon>Alteromonadales</taxon>
        <taxon>Shewanellaceae</taxon>
        <taxon>Shewanella</taxon>
    </lineage>
</organism>
<feature type="repeat" description="TPR" evidence="1">
    <location>
        <begin position="408"/>
        <end position="441"/>
    </location>
</feature>
<keyword evidence="3" id="KW-1185">Reference proteome</keyword>
<evidence type="ECO:0000313" key="2">
    <source>
        <dbReference type="EMBL" id="GGE84249.1"/>
    </source>
</evidence>
<keyword evidence="1" id="KW-0802">TPR repeat</keyword>
<proteinExistence type="predicted"/>
<protein>
    <recommendedName>
        <fullName evidence="4">Tetratricopeptide repeat protein</fullName>
    </recommendedName>
</protein>
<sequence length="459" mass="50970">MRYFALRGANGGRWLVLPVLLVLSLYRFASANELVDLPSVPQFMMSPIGQYEPGIDLEERQVLRQVSKLVEADKFTEARVELKLALSRSGDAALWYTLAGIEQQLGDLKAAAQALESALQLLPDFTRAQVQLAGILTLQKRYVEARPWLQKALARQASAPLYGMLGYGYLLEAEYLPARAAYQQALLLDADNREYQKALLQLSLAMDDLAGAEQALNLLIKSDPSQSKKEAELYLLRANLALRQGHDIKAINSLTLAKSLSDNHKQRRAIDWQLSQLYLKNGLHENALPALYAVVNAGTLPPWSELIVTLNYLLQQQQHQAVSELAAKLMQQKNLPQVQQSQLYVLMGKGMVSEGKSASAVKKFTQALSLDALNGDALIELALLKQEAQPQTAEQLLQRAADIPETQIRALTLLAQLLVEQQRYDRALLALKQVSHLAPDTPGLKQNLQVVTNLTRLSR</sequence>
<comment type="caution">
    <text evidence="2">The sequence shown here is derived from an EMBL/GenBank/DDBJ whole genome shotgun (WGS) entry which is preliminary data.</text>
</comment>
<dbReference type="InterPro" id="IPR019734">
    <property type="entry name" value="TPR_rpt"/>
</dbReference>
<feature type="repeat" description="TPR" evidence="1">
    <location>
        <begin position="159"/>
        <end position="192"/>
    </location>
</feature>
<dbReference type="Proteomes" id="UP000606498">
    <property type="component" value="Unassembled WGS sequence"/>
</dbReference>
<name>A0ABQ1T8D5_9GAMM</name>
<evidence type="ECO:0008006" key="4">
    <source>
        <dbReference type="Google" id="ProtNLM"/>
    </source>
</evidence>
<feature type="repeat" description="TPR" evidence="1">
    <location>
        <begin position="92"/>
        <end position="125"/>
    </location>
</feature>
<dbReference type="SMART" id="SM00028">
    <property type="entry name" value="TPR"/>
    <property type="match status" value="5"/>
</dbReference>
<gene>
    <name evidence="2" type="ORF">GCM10011520_25850</name>
</gene>
<accession>A0ABQ1T8D5</accession>